<evidence type="ECO:0000313" key="3">
    <source>
        <dbReference type="Proteomes" id="UP000249633"/>
    </source>
</evidence>
<protein>
    <submittedName>
        <fullName evidence="2">Uncharacterized protein</fullName>
    </submittedName>
</protein>
<dbReference type="EMBL" id="QFOD01000007">
    <property type="protein sequence ID" value="PZP32838.1"/>
    <property type="molecule type" value="Genomic_DNA"/>
</dbReference>
<reference evidence="2 3" key="1">
    <citation type="submission" date="2017-08" db="EMBL/GenBank/DDBJ databases">
        <title>Infants hospitalized years apart are colonized by the same room-sourced microbial strains.</title>
        <authorList>
            <person name="Brooks B."/>
            <person name="Olm M.R."/>
            <person name="Firek B.A."/>
            <person name="Baker R."/>
            <person name="Thomas B.C."/>
            <person name="Morowitz M.J."/>
            <person name="Banfield J.F."/>
        </authorList>
    </citation>
    <scope>NUCLEOTIDE SEQUENCE [LARGE SCALE GENOMIC DNA]</scope>
    <source>
        <strain evidence="2">S2_012_000_R2_81</strain>
    </source>
</reference>
<sequence>MKRMRPILWSCGLALAGMVAAAAASAQDWVAWPPAGRTSATAGPQAGDALRQEVLQRCGGAVVEPEAAVWQARVDEPTDLSDYDWVYLRVSRAPHEWSQLALRRRLDGELFIARMGGPLGVTQRFGPVSFVFSCRSPQPATPYSS</sequence>
<feature type="chain" id="PRO_5015878000" evidence="1">
    <location>
        <begin position="27"/>
        <end position="145"/>
    </location>
</feature>
<comment type="caution">
    <text evidence="2">The sequence shown here is derived from an EMBL/GenBank/DDBJ whole genome shotgun (WGS) entry which is preliminary data.</text>
</comment>
<keyword evidence="1" id="KW-0732">Signal</keyword>
<dbReference type="Proteomes" id="UP000249633">
    <property type="component" value="Unassembled WGS sequence"/>
</dbReference>
<accession>A0A2W5DQ11</accession>
<evidence type="ECO:0000256" key="1">
    <source>
        <dbReference type="SAM" id="SignalP"/>
    </source>
</evidence>
<organism evidence="2 3">
    <name type="scientific">Roseateles depolymerans</name>
    <dbReference type="NCBI Taxonomy" id="76731"/>
    <lineage>
        <taxon>Bacteria</taxon>
        <taxon>Pseudomonadati</taxon>
        <taxon>Pseudomonadota</taxon>
        <taxon>Betaproteobacteria</taxon>
        <taxon>Burkholderiales</taxon>
        <taxon>Sphaerotilaceae</taxon>
        <taxon>Roseateles</taxon>
    </lineage>
</organism>
<evidence type="ECO:0000313" key="2">
    <source>
        <dbReference type="EMBL" id="PZP32838.1"/>
    </source>
</evidence>
<name>A0A2W5DQ11_9BURK</name>
<feature type="signal peptide" evidence="1">
    <location>
        <begin position="1"/>
        <end position="26"/>
    </location>
</feature>
<gene>
    <name evidence="2" type="ORF">DI603_09140</name>
</gene>
<proteinExistence type="predicted"/>
<dbReference type="AlphaFoldDB" id="A0A2W5DQ11"/>